<dbReference type="RefSeq" id="WP_054677838.1">
    <property type="nucleotide sequence ID" value="NZ_AYYO01000011.1"/>
</dbReference>
<sequence>MEIDNNQLVQRYMKLQSANRPYFLAVKEYIDLQIGKLYKHLETSFQDTVTLSIMDAVEYAEGKGQKLPLNCNATLATQNYIFKCLDNLGILVEGNHAARDIIIGKLNFENRARYI</sequence>
<dbReference type="OrthoDB" id="2317396at2"/>
<accession>A0A0R1ZLJ2</accession>
<name>A0A0R1ZLJ2_9LACO</name>
<keyword evidence="2" id="KW-1185">Reference proteome</keyword>
<dbReference type="AlphaFoldDB" id="A0A0R1ZLJ2"/>
<proteinExistence type="predicted"/>
<organism evidence="1 2">
    <name type="scientific">Lacticaseibacillus sharpeae JCM 1186 = DSM 20505</name>
    <dbReference type="NCBI Taxonomy" id="1291052"/>
    <lineage>
        <taxon>Bacteria</taxon>
        <taxon>Bacillati</taxon>
        <taxon>Bacillota</taxon>
        <taxon>Bacilli</taxon>
        <taxon>Lactobacillales</taxon>
        <taxon>Lactobacillaceae</taxon>
        <taxon>Lacticaseibacillus</taxon>
    </lineage>
</organism>
<comment type="caution">
    <text evidence="1">The sequence shown here is derived from an EMBL/GenBank/DDBJ whole genome shotgun (WGS) entry which is preliminary data.</text>
</comment>
<dbReference type="Proteomes" id="UP000051679">
    <property type="component" value="Unassembled WGS sequence"/>
</dbReference>
<protein>
    <submittedName>
        <fullName evidence="1">Uncharacterized protein</fullName>
    </submittedName>
</protein>
<dbReference type="EMBL" id="AYYO01000011">
    <property type="protein sequence ID" value="KRM55896.1"/>
    <property type="molecule type" value="Genomic_DNA"/>
</dbReference>
<dbReference type="PATRIC" id="fig|1291052.5.peg.962"/>
<dbReference type="STRING" id="1291052.FC18_GL000948"/>
<gene>
    <name evidence="1" type="ORF">FC18_GL000948</name>
</gene>
<reference evidence="1 2" key="1">
    <citation type="journal article" date="2015" name="Genome Announc.">
        <title>Expanding the biotechnology potential of lactobacilli through comparative genomics of 213 strains and associated genera.</title>
        <authorList>
            <person name="Sun Z."/>
            <person name="Harris H.M."/>
            <person name="McCann A."/>
            <person name="Guo C."/>
            <person name="Argimon S."/>
            <person name="Zhang W."/>
            <person name="Yang X."/>
            <person name="Jeffery I.B."/>
            <person name="Cooney J.C."/>
            <person name="Kagawa T.F."/>
            <person name="Liu W."/>
            <person name="Song Y."/>
            <person name="Salvetti E."/>
            <person name="Wrobel A."/>
            <person name="Rasinkangas P."/>
            <person name="Parkhill J."/>
            <person name="Rea M.C."/>
            <person name="O'Sullivan O."/>
            <person name="Ritari J."/>
            <person name="Douillard F.P."/>
            <person name="Paul Ross R."/>
            <person name="Yang R."/>
            <person name="Briner A.E."/>
            <person name="Felis G.E."/>
            <person name="de Vos W.M."/>
            <person name="Barrangou R."/>
            <person name="Klaenhammer T.R."/>
            <person name="Caufield P.W."/>
            <person name="Cui Y."/>
            <person name="Zhang H."/>
            <person name="O'Toole P.W."/>
        </authorList>
    </citation>
    <scope>NUCLEOTIDE SEQUENCE [LARGE SCALE GENOMIC DNA]</scope>
    <source>
        <strain evidence="1 2">DSM 20505</strain>
    </source>
</reference>
<evidence type="ECO:0000313" key="1">
    <source>
        <dbReference type="EMBL" id="KRM55896.1"/>
    </source>
</evidence>
<evidence type="ECO:0000313" key="2">
    <source>
        <dbReference type="Proteomes" id="UP000051679"/>
    </source>
</evidence>